<dbReference type="Pfam" id="PF16197">
    <property type="entry name" value="KAsynt_C_assoc"/>
    <property type="match status" value="1"/>
</dbReference>
<dbReference type="InterPro" id="IPR014031">
    <property type="entry name" value="Ketoacyl_synth_C"/>
</dbReference>
<organism evidence="6 7">
    <name type="scientific">Caldimonas brevitalea</name>
    <dbReference type="NCBI Taxonomy" id="413882"/>
    <lineage>
        <taxon>Bacteria</taxon>
        <taxon>Pseudomonadati</taxon>
        <taxon>Pseudomonadota</taxon>
        <taxon>Betaproteobacteria</taxon>
        <taxon>Burkholderiales</taxon>
        <taxon>Sphaerotilaceae</taxon>
        <taxon>Caldimonas</taxon>
    </lineage>
</organism>
<dbReference type="PROSITE" id="PS00606">
    <property type="entry name" value="KS3_1"/>
    <property type="match status" value="1"/>
</dbReference>
<reference evidence="6 7" key="1">
    <citation type="submission" date="2015-05" db="EMBL/GenBank/DDBJ databases">
        <authorList>
            <person name="Tang B."/>
            <person name="Yu Y."/>
        </authorList>
    </citation>
    <scope>NUCLEOTIDE SEQUENCE [LARGE SCALE GENOMIC DNA]</scope>
    <source>
        <strain evidence="6 7">DSM 7029</strain>
    </source>
</reference>
<dbReference type="SUPFAM" id="SSF55048">
    <property type="entry name" value="Probable ACP-binding domain of malonyl-CoA ACP transacylase"/>
    <property type="match status" value="1"/>
</dbReference>
<feature type="domain" description="Carrier" evidence="4">
    <location>
        <begin position="1134"/>
        <end position="1209"/>
    </location>
</feature>
<dbReference type="CDD" id="cd00833">
    <property type="entry name" value="PKS"/>
    <property type="match status" value="1"/>
</dbReference>
<evidence type="ECO:0000313" key="7">
    <source>
        <dbReference type="Proteomes" id="UP000035352"/>
    </source>
</evidence>
<dbReference type="GO" id="GO:0005886">
    <property type="term" value="C:plasma membrane"/>
    <property type="evidence" value="ECO:0007669"/>
    <property type="project" value="TreeGrafter"/>
</dbReference>
<dbReference type="Pfam" id="PF00109">
    <property type="entry name" value="ketoacyl-synt"/>
    <property type="match status" value="1"/>
</dbReference>
<dbReference type="Gene3D" id="1.10.1200.10">
    <property type="entry name" value="ACP-like"/>
    <property type="match status" value="1"/>
</dbReference>
<keyword evidence="7" id="KW-1185">Reference proteome</keyword>
<name>A0A0G3BSG2_9BURK</name>
<dbReference type="InterPro" id="IPR050091">
    <property type="entry name" value="PKS_NRPS_Biosynth_Enz"/>
</dbReference>
<dbReference type="GO" id="GO:0005737">
    <property type="term" value="C:cytoplasm"/>
    <property type="evidence" value="ECO:0007669"/>
    <property type="project" value="TreeGrafter"/>
</dbReference>
<dbReference type="InterPro" id="IPR016035">
    <property type="entry name" value="Acyl_Trfase/lysoPLipase"/>
</dbReference>
<evidence type="ECO:0000259" key="5">
    <source>
        <dbReference type="PROSITE" id="PS52004"/>
    </source>
</evidence>
<accession>A0A0G3BSG2</accession>
<evidence type="ECO:0000256" key="3">
    <source>
        <dbReference type="ARBA" id="ARBA00022679"/>
    </source>
</evidence>
<evidence type="ECO:0000313" key="6">
    <source>
        <dbReference type="EMBL" id="AKJ30943.1"/>
    </source>
</evidence>
<dbReference type="GO" id="GO:0031177">
    <property type="term" value="F:phosphopantetheine binding"/>
    <property type="evidence" value="ECO:0007669"/>
    <property type="project" value="InterPro"/>
</dbReference>
<dbReference type="InterPro" id="IPR020841">
    <property type="entry name" value="PKS_Beta-ketoAc_synthase_dom"/>
</dbReference>
<dbReference type="EMBL" id="CP011371">
    <property type="protein sequence ID" value="AKJ30943.1"/>
    <property type="molecule type" value="Genomic_DNA"/>
</dbReference>
<dbReference type="InterPro" id="IPR014043">
    <property type="entry name" value="Acyl_transferase_dom"/>
</dbReference>
<dbReference type="InterPro" id="IPR006162">
    <property type="entry name" value="Ppantetheine_attach_site"/>
</dbReference>
<dbReference type="InterPro" id="IPR016039">
    <property type="entry name" value="Thiolase-like"/>
</dbReference>
<dbReference type="SMART" id="SM00825">
    <property type="entry name" value="PKS_KS"/>
    <property type="match status" value="1"/>
</dbReference>
<dbReference type="Pfam" id="PF00698">
    <property type="entry name" value="Acyl_transf_1"/>
    <property type="match status" value="1"/>
</dbReference>
<dbReference type="SUPFAM" id="SSF47336">
    <property type="entry name" value="ACP-like"/>
    <property type="match status" value="1"/>
</dbReference>
<dbReference type="InterPro" id="IPR009081">
    <property type="entry name" value="PP-bd_ACP"/>
</dbReference>
<proteinExistence type="predicted"/>
<dbReference type="GO" id="GO:0006633">
    <property type="term" value="P:fatty acid biosynthetic process"/>
    <property type="evidence" value="ECO:0007669"/>
    <property type="project" value="InterPro"/>
</dbReference>
<dbReference type="GO" id="GO:0071770">
    <property type="term" value="P:DIM/DIP cell wall layer assembly"/>
    <property type="evidence" value="ECO:0007669"/>
    <property type="project" value="TreeGrafter"/>
</dbReference>
<dbReference type="GO" id="GO:0004315">
    <property type="term" value="F:3-oxoacyl-[acyl-carrier-protein] synthase activity"/>
    <property type="evidence" value="ECO:0007669"/>
    <property type="project" value="InterPro"/>
</dbReference>
<dbReference type="Gene3D" id="3.40.47.10">
    <property type="match status" value="1"/>
</dbReference>
<dbReference type="GO" id="GO:0004312">
    <property type="term" value="F:fatty acid synthase activity"/>
    <property type="evidence" value="ECO:0007669"/>
    <property type="project" value="TreeGrafter"/>
</dbReference>
<dbReference type="Proteomes" id="UP000035352">
    <property type="component" value="Chromosome"/>
</dbReference>
<dbReference type="InterPro" id="IPR014030">
    <property type="entry name" value="Ketoacyl_synth_N"/>
</dbReference>
<dbReference type="InterPro" id="IPR018201">
    <property type="entry name" value="Ketoacyl_synth_AS"/>
</dbReference>
<dbReference type="InterPro" id="IPR036736">
    <property type="entry name" value="ACP-like_sf"/>
</dbReference>
<dbReference type="KEGG" id="pbh:AAW51_4252"/>
<dbReference type="SUPFAM" id="SSF53901">
    <property type="entry name" value="Thiolase-like"/>
    <property type="match status" value="1"/>
</dbReference>
<evidence type="ECO:0000256" key="1">
    <source>
        <dbReference type="ARBA" id="ARBA00022450"/>
    </source>
</evidence>
<dbReference type="InterPro" id="IPR016036">
    <property type="entry name" value="Malonyl_transacylase_ACP-bd"/>
</dbReference>
<evidence type="ECO:0000256" key="2">
    <source>
        <dbReference type="ARBA" id="ARBA00022553"/>
    </source>
</evidence>
<dbReference type="SMART" id="SM00827">
    <property type="entry name" value="PKS_AT"/>
    <property type="match status" value="1"/>
</dbReference>
<dbReference type="Gene3D" id="3.30.70.3290">
    <property type="match status" value="1"/>
</dbReference>
<dbReference type="PANTHER" id="PTHR43775">
    <property type="entry name" value="FATTY ACID SYNTHASE"/>
    <property type="match status" value="1"/>
</dbReference>
<protein>
    <submittedName>
        <fullName evidence="6">Malonyl CoA-acyl carrier protein transacylase</fullName>
    </submittedName>
</protein>
<dbReference type="Pfam" id="PF02801">
    <property type="entry name" value="Ketoacyl-synt_C"/>
    <property type="match status" value="1"/>
</dbReference>
<dbReference type="PROSITE" id="PS52004">
    <property type="entry name" value="KS3_2"/>
    <property type="match status" value="1"/>
</dbReference>
<evidence type="ECO:0000259" key="4">
    <source>
        <dbReference type="PROSITE" id="PS50075"/>
    </source>
</evidence>
<dbReference type="Gene3D" id="3.40.366.10">
    <property type="entry name" value="Malonyl-Coenzyme A Acyl Carrier Protein, domain 2"/>
    <property type="match status" value="1"/>
</dbReference>
<dbReference type="InterPro" id="IPR020806">
    <property type="entry name" value="PKS_PP-bd"/>
</dbReference>
<dbReference type="SUPFAM" id="SSF52151">
    <property type="entry name" value="FabD/lysophospholipase-like"/>
    <property type="match status" value="1"/>
</dbReference>
<keyword evidence="1" id="KW-0596">Phosphopantetheine</keyword>
<dbReference type="PANTHER" id="PTHR43775:SF37">
    <property type="entry name" value="SI:DKEY-61P9.11"/>
    <property type="match status" value="1"/>
</dbReference>
<keyword evidence="2" id="KW-0597">Phosphoprotein</keyword>
<dbReference type="InterPro" id="IPR001227">
    <property type="entry name" value="Ac_transferase_dom_sf"/>
</dbReference>
<dbReference type="InterPro" id="IPR032821">
    <property type="entry name" value="PKS_assoc"/>
</dbReference>
<feature type="domain" description="Ketosynthase family 3 (KS3)" evidence="5">
    <location>
        <begin position="1"/>
        <end position="383"/>
    </location>
</feature>
<dbReference type="PATRIC" id="fig|413882.6.peg.4446"/>
<sequence>MPETLLKQPNFIKRRPLLKACDRFDAKFFGYTDIEAEALDPQLRLLLQCAWRALEEAGAVSTTQRQRAGLFAGLRQSRYLDEHLLASQRHCDALGADYLQMINRKDSAATLLAYKLDLGGPAISVNTACSTSLLAVHLACNSLLSFECDVALAGGAAIPAFGPDGHLYVPGGFLSADGRCRPFSDDAGGTIDGAGVGLVALKRLSDARRDGNLIHAVILGSAVNNDGADKVGYTAPSVSGQARVIADALALADVSPETIGYVETHGTGTRLGDPIEIRALTQAWRQHTSRSGYCHLGSAKANVGHLGAAAGVVGLIKATLAVREGHIPPLANHRQPNPQLELETSPFRVPLKAIDWPAADGPRRAAVSSFGIGGTNVHMIVEQAPAPLPRPAARATTTGERLFVLSAKSPAALADTAAAIAAAVTTLPPGALDDLGFTLRLSRAHLPWRTFVVADRATTLASRWQALPLPAAASVSRPRTAFLFPGQGSQHRGMTLALRDRLPAYRDALDRAAALVRQHAGFDLLDLLQHADDAALTRTDRAQPALFATSYALAAAWQSLGVQPEALLGHSVGELVAACVAGVFSLEDGVRLVCERGRLMQAAPHGAMLAVLLPAAELAPLLPASVELAVINGKAACVVGAETGAIESMQAALTSRGIGTRRLHTSHAFHTAAMEEAAQRFADVVGSVPLSAPRLPVISNLTGELLRDDQARSPQYWSRQLRSTVQFERGLAYLASMGVDCLVEVGAGTTLTGLARTELPKTVAIASQPHPTRLQESPSAAVSAFLQAAGELWARGVELDLAACNPPHPDARQVPLPGYQFERQRHWVEANPRRSETPSGQAPLAAPALQKVTLQPLLRDPAASQDDAATPFDAHALPADLFRTLAARGLPLLAAPETPAAAVLQHDPHPVEAALLALACAPSPAAAPAIVANFELRANQEALPRHGQAAKAAVPLLLLEGQAFLLALQEAGAVPGASVSRLGHLVGWPEAWQQSLHADFTDAQDADLPRLHLARLADAAPRSWPAPSDAGVSRDVWLLVDEPGPAAPERLDRLRGARDALQALGWHHVVWLVLRRPLTPDALPELARSLPAIAADGSVLYLGAAGAPDQPSLAGPQGVANVDAAATPDPTNATDPKDVRGVIRDIWRQVLGVDQVGLDDNFFDLGGNSLWALQIVSRVNSAFGCELHLSELLHAATVNDLSALVESKLLSDVDDGELSALLEELGDLPEEEALRLLQQS</sequence>
<dbReference type="AlphaFoldDB" id="A0A0G3BSG2"/>
<dbReference type="STRING" id="413882.AAW51_4252"/>
<keyword evidence="3" id="KW-0808">Transferase</keyword>
<dbReference type="PROSITE" id="PS50075">
    <property type="entry name" value="CARRIER"/>
    <property type="match status" value="1"/>
</dbReference>
<dbReference type="Pfam" id="PF00550">
    <property type="entry name" value="PP-binding"/>
    <property type="match status" value="1"/>
</dbReference>
<gene>
    <name evidence="6" type="ORF">AAW51_4252</name>
</gene>
<dbReference type="PROSITE" id="PS00012">
    <property type="entry name" value="PHOSPHOPANTETHEINE"/>
    <property type="match status" value="1"/>
</dbReference>
<dbReference type="SMART" id="SM00823">
    <property type="entry name" value="PKS_PP"/>
    <property type="match status" value="1"/>
</dbReference>